<gene>
    <name evidence="1" type="ORF">SAMN05216417_12139</name>
</gene>
<evidence type="ECO:0008006" key="3">
    <source>
        <dbReference type="Google" id="ProtNLM"/>
    </source>
</evidence>
<evidence type="ECO:0000313" key="2">
    <source>
        <dbReference type="Proteomes" id="UP000182649"/>
    </source>
</evidence>
<dbReference type="EMBL" id="FPBZ01000021">
    <property type="protein sequence ID" value="SFU73854.1"/>
    <property type="molecule type" value="Genomic_DNA"/>
</dbReference>
<sequence length="71" mass="8229">MPYGDRINEVVFIGRFKDRVQDLKAVEQAFAECQLEAAEVRKGIDYWRKMPDQFPQWTSLALASEGESEYA</sequence>
<dbReference type="Proteomes" id="UP000182649">
    <property type="component" value="Unassembled WGS sequence"/>
</dbReference>
<proteinExistence type="predicted"/>
<protein>
    <recommendedName>
        <fullName evidence="3">Cobalamin synthesis protein cobW-like protein</fullName>
    </recommendedName>
</protein>
<dbReference type="AlphaFoldDB" id="A0A1I7ILT6"/>
<name>A0A1I7ILT6_9PROT</name>
<organism evidence="1 2">
    <name type="scientific">Nitrosospira multiformis</name>
    <dbReference type="NCBI Taxonomy" id="1231"/>
    <lineage>
        <taxon>Bacteria</taxon>
        <taxon>Pseudomonadati</taxon>
        <taxon>Pseudomonadota</taxon>
        <taxon>Betaproteobacteria</taxon>
        <taxon>Nitrosomonadales</taxon>
        <taxon>Nitrosomonadaceae</taxon>
        <taxon>Nitrosospira</taxon>
    </lineage>
</organism>
<reference evidence="1 2" key="1">
    <citation type="submission" date="2016-10" db="EMBL/GenBank/DDBJ databases">
        <authorList>
            <person name="de Groot N.N."/>
        </authorList>
    </citation>
    <scope>NUCLEOTIDE SEQUENCE [LARGE SCALE GENOMIC DNA]</scope>
    <source>
        <strain evidence="1 2">Nl14</strain>
    </source>
</reference>
<accession>A0A1I7ILT6</accession>
<evidence type="ECO:0000313" key="1">
    <source>
        <dbReference type="EMBL" id="SFU73854.1"/>
    </source>
</evidence>